<evidence type="ECO:0000259" key="2">
    <source>
        <dbReference type="SMART" id="SM00470"/>
    </source>
</evidence>
<gene>
    <name evidence="3" type="ORF">ACFOES_20420</name>
</gene>
<protein>
    <submittedName>
        <fullName evidence="3">ParB/RepB/Spo0J family partition protein</fullName>
    </submittedName>
</protein>
<feature type="region of interest" description="Disordered" evidence="1">
    <location>
        <begin position="1"/>
        <end position="46"/>
    </location>
</feature>
<dbReference type="InterPro" id="IPR036086">
    <property type="entry name" value="ParB/Sulfiredoxin_sf"/>
</dbReference>
<feature type="domain" description="ParB-like N-terminal" evidence="2">
    <location>
        <begin position="87"/>
        <end position="188"/>
    </location>
</feature>
<organism evidence="3 4">
    <name type="scientific">Acidimangrovimonas pyrenivorans</name>
    <dbReference type="NCBI Taxonomy" id="2030798"/>
    <lineage>
        <taxon>Bacteria</taxon>
        <taxon>Pseudomonadati</taxon>
        <taxon>Pseudomonadota</taxon>
        <taxon>Alphaproteobacteria</taxon>
        <taxon>Rhodobacterales</taxon>
        <taxon>Paracoccaceae</taxon>
        <taxon>Acidimangrovimonas</taxon>
    </lineage>
</organism>
<dbReference type="PANTHER" id="PTHR33375:SF1">
    <property type="entry name" value="CHROMOSOME-PARTITIONING PROTEIN PARB-RELATED"/>
    <property type="match status" value="1"/>
</dbReference>
<reference evidence="4" key="1">
    <citation type="journal article" date="2019" name="Int. J. Syst. Evol. Microbiol.">
        <title>The Global Catalogue of Microorganisms (GCM) 10K type strain sequencing project: providing services to taxonomists for standard genome sequencing and annotation.</title>
        <authorList>
            <consortium name="The Broad Institute Genomics Platform"/>
            <consortium name="The Broad Institute Genome Sequencing Center for Infectious Disease"/>
            <person name="Wu L."/>
            <person name="Ma J."/>
        </authorList>
    </citation>
    <scope>NUCLEOTIDE SEQUENCE [LARGE SCALE GENOMIC DNA]</scope>
    <source>
        <strain evidence="4">KCTC 62192</strain>
    </source>
</reference>
<dbReference type="EMBL" id="JBHRSK010000021">
    <property type="protein sequence ID" value="MFC2970470.1"/>
    <property type="molecule type" value="Genomic_DNA"/>
</dbReference>
<evidence type="ECO:0000256" key="1">
    <source>
        <dbReference type="SAM" id="MobiDB-lite"/>
    </source>
</evidence>
<dbReference type="SMART" id="SM00470">
    <property type="entry name" value="ParB"/>
    <property type="match status" value="1"/>
</dbReference>
<name>A0ABV7AN64_9RHOB</name>
<dbReference type="Proteomes" id="UP001595443">
    <property type="component" value="Unassembled WGS sequence"/>
</dbReference>
<evidence type="ECO:0000313" key="4">
    <source>
        <dbReference type="Proteomes" id="UP001595443"/>
    </source>
</evidence>
<dbReference type="Gene3D" id="3.90.1530.30">
    <property type="match status" value="1"/>
</dbReference>
<dbReference type="InterPro" id="IPR050336">
    <property type="entry name" value="Chromosome_partition/occlusion"/>
</dbReference>
<feature type="region of interest" description="Disordered" evidence="1">
    <location>
        <begin position="303"/>
        <end position="328"/>
    </location>
</feature>
<sequence>MARKRRMFEIEMPEETAGPAPAPAEPAPETFPAGKEERSRRGPMATAISETVQSARERQELEARIRQENDALAHEHVRLKKLGLVMELVPLDAIETYKLTRDRAKGPDPELAELTESIRTIGLSNPIRLETRPDGRFELIQGYRRLGAYRALLEETGDAERWGAIPAAVAEPGVELEGLYRLMVDENLVRKDISFAEMAQLALDYAADPQTAESDPEKVVALLFKSAGYQKRSYIRNFIKLLDRLGPLLQHAPAIPRALGLALVTKLEAEPGLVEAIRAELSGWDNRSAGDEIEALRRVAGLGAGGAEPEPRPAPAAPKPAVTGKARTSFQIDRREGRAKCTAANGRLEVRLDRDFSMIDRRRLEQAVRQMLDQLD</sequence>
<accession>A0ABV7AN64</accession>
<dbReference type="Pfam" id="PF02195">
    <property type="entry name" value="ParB_N"/>
    <property type="match status" value="1"/>
</dbReference>
<dbReference type="InterPro" id="IPR003115">
    <property type="entry name" value="ParB_N"/>
</dbReference>
<dbReference type="RefSeq" id="WP_377835470.1">
    <property type="nucleotide sequence ID" value="NZ_JBHRSK010000021.1"/>
</dbReference>
<keyword evidence="4" id="KW-1185">Reference proteome</keyword>
<evidence type="ECO:0000313" key="3">
    <source>
        <dbReference type="EMBL" id="MFC2970470.1"/>
    </source>
</evidence>
<dbReference type="SUPFAM" id="SSF110849">
    <property type="entry name" value="ParB/Sulfiredoxin"/>
    <property type="match status" value="1"/>
</dbReference>
<dbReference type="PANTHER" id="PTHR33375">
    <property type="entry name" value="CHROMOSOME-PARTITIONING PROTEIN PARB-RELATED"/>
    <property type="match status" value="1"/>
</dbReference>
<comment type="caution">
    <text evidence="3">The sequence shown here is derived from an EMBL/GenBank/DDBJ whole genome shotgun (WGS) entry which is preliminary data.</text>
</comment>
<proteinExistence type="predicted"/>